<feature type="transmembrane region" description="Helical" evidence="7">
    <location>
        <begin position="499"/>
        <end position="518"/>
    </location>
</feature>
<feature type="transmembrane region" description="Helical" evidence="7">
    <location>
        <begin position="132"/>
        <end position="151"/>
    </location>
</feature>
<dbReference type="InterPro" id="IPR037185">
    <property type="entry name" value="EmrE-like"/>
</dbReference>
<feature type="transmembrane region" description="Helical" evidence="7">
    <location>
        <begin position="228"/>
        <end position="245"/>
    </location>
</feature>
<comment type="caution">
    <text evidence="8">The sequence shown here is derived from an EMBL/GenBank/DDBJ whole genome shotgun (WGS) entry which is preliminary data.</text>
</comment>
<dbReference type="Proteomes" id="UP000284706">
    <property type="component" value="Unassembled WGS sequence"/>
</dbReference>
<keyword evidence="4 7" id="KW-0812">Transmembrane</keyword>
<protein>
    <recommendedName>
        <fullName evidence="10">UAA transporter</fullName>
    </recommendedName>
</protein>
<proteinExistence type="predicted"/>
<evidence type="ECO:0000256" key="5">
    <source>
        <dbReference type="ARBA" id="ARBA00022989"/>
    </source>
</evidence>
<evidence type="ECO:0008006" key="10">
    <source>
        <dbReference type="Google" id="ProtNLM"/>
    </source>
</evidence>
<evidence type="ECO:0000256" key="2">
    <source>
        <dbReference type="ARBA" id="ARBA00022448"/>
    </source>
</evidence>
<evidence type="ECO:0000256" key="1">
    <source>
        <dbReference type="ARBA" id="ARBA00004127"/>
    </source>
</evidence>
<feature type="transmembrane region" description="Helical" evidence="7">
    <location>
        <begin position="408"/>
        <end position="432"/>
    </location>
</feature>
<name>A0A409YHN5_9AGAR</name>
<dbReference type="GO" id="GO:0005464">
    <property type="term" value="F:UDP-xylose transmembrane transporter activity"/>
    <property type="evidence" value="ECO:0007669"/>
    <property type="project" value="TreeGrafter"/>
</dbReference>
<keyword evidence="3" id="KW-0762">Sugar transport</keyword>
<dbReference type="GO" id="GO:0000139">
    <property type="term" value="C:Golgi membrane"/>
    <property type="evidence" value="ECO:0007669"/>
    <property type="project" value="TreeGrafter"/>
</dbReference>
<evidence type="ECO:0000256" key="7">
    <source>
        <dbReference type="SAM" id="Phobius"/>
    </source>
</evidence>
<dbReference type="InParanoid" id="A0A409YHN5"/>
<keyword evidence="9" id="KW-1185">Reference proteome</keyword>
<keyword evidence="5 7" id="KW-1133">Transmembrane helix</keyword>
<organism evidence="8 9">
    <name type="scientific">Gymnopilus dilepis</name>
    <dbReference type="NCBI Taxonomy" id="231916"/>
    <lineage>
        <taxon>Eukaryota</taxon>
        <taxon>Fungi</taxon>
        <taxon>Dikarya</taxon>
        <taxon>Basidiomycota</taxon>
        <taxon>Agaricomycotina</taxon>
        <taxon>Agaricomycetes</taxon>
        <taxon>Agaricomycetidae</taxon>
        <taxon>Agaricales</taxon>
        <taxon>Agaricineae</taxon>
        <taxon>Hymenogastraceae</taxon>
        <taxon>Gymnopilus</taxon>
    </lineage>
</organism>
<evidence type="ECO:0000256" key="6">
    <source>
        <dbReference type="ARBA" id="ARBA00023136"/>
    </source>
</evidence>
<dbReference type="GO" id="GO:0005789">
    <property type="term" value="C:endoplasmic reticulum membrane"/>
    <property type="evidence" value="ECO:0007669"/>
    <property type="project" value="TreeGrafter"/>
</dbReference>
<sequence>MTVLAHYNATASSLSEDLIGLIPSSARLLAKFPLLARVVSAPILLTSDDDGKLIALDYATNTLPSRWLTTLSLIFGGCCSNAITLEQLTLEYPNIGSVLTLFQFLVISIHGLPKFLVWTWLGPRFRPRRVPIVHYFIQVALFYFISLLNNAAFAYRIPMSVHIIFRSGGLIISMIMGWLISKKRYTLTQVLSVLLVTAGVVITTLSAQPSSSKSASSSELDPYTYAKGIGILTLALVLSGGLGLIQDWTYSKHGRPALSSKNPGTSASEGPAPWQESMFYLHFLALPMFIPLLRDLGTQMHKINSTGPRSTFSVPIHLPVSGNLTSPLPLNIVPPYSLPHLPIHFFPQSENVSLFSLTQASLDEGISSTSSNPVILSVSIPHVYLPLLLNTITQLFCVAGVHRLTTRVTALTVTLVLVVRKAVSLIISVLGVSKVGQATRNALYLALERISSSLGVPLPEQGWTSGVLGVNLDAVFSSIGGAFIGANTSSKKPQQVDNTMMWTGAALVLLGTIGYTIGTRPRPPSVEKQKRE</sequence>
<feature type="transmembrane region" description="Helical" evidence="7">
    <location>
        <begin position="163"/>
        <end position="181"/>
    </location>
</feature>
<dbReference type="OrthoDB" id="999962at2759"/>
<evidence type="ECO:0000313" key="9">
    <source>
        <dbReference type="Proteomes" id="UP000284706"/>
    </source>
</evidence>
<dbReference type="Pfam" id="PF08449">
    <property type="entry name" value="UAA"/>
    <property type="match status" value="2"/>
</dbReference>
<keyword evidence="6 7" id="KW-0472">Membrane</keyword>
<keyword evidence="2" id="KW-0813">Transport</keyword>
<feature type="transmembrane region" description="Helical" evidence="7">
    <location>
        <begin position="67"/>
        <end position="85"/>
    </location>
</feature>
<reference evidence="8 9" key="1">
    <citation type="journal article" date="2018" name="Evol. Lett.">
        <title>Horizontal gene cluster transfer increased hallucinogenic mushroom diversity.</title>
        <authorList>
            <person name="Reynolds H.T."/>
            <person name="Vijayakumar V."/>
            <person name="Gluck-Thaler E."/>
            <person name="Korotkin H.B."/>
            <person name="Matheny P.B."/>
            <person name="Slot J.C."/>
        </authorList>
    </citation>
    <scope>NUCLEOTIDE SEQUENCE [LARGE SCALE GENOMIC DNA]</scope>
    <source>
        <strain evidence="8 9">SRW20</strain>
    </source>
</reference>
<comment type="subcellular location">
    <subcellularLocation>
        <location evidence="1">Endomembrane system</location>
        <topology evidence="1">Multi-pass membrane protein</topology>
    </subcellularLocation>
</comment>
<evidence type="ECO:0000256" key="3">
    <source>
        <dbReference type="ARBA" id="ARBA00022597"/>
    </source>
</evidence>
<feature type="transmembrane region" description="Helical" evidence="7">
    <location>
        <begin position="187"/>
        <end position="207"/>
    </location>
</feature>
<gene>
    <name evidence="8" type="ORF">CVT26_012002</name>
</gene>
<dbReference type="GO" id="GO:0005462">
    <property type="term" value="F:UDP-N-acetylglucosamine transmembrane transporter activity"/>
    <property type="evidence" value="ECO:0007669"/>
    <property type="project" value="TreeGrafter"/>
</dbReference>
<feature type="transmembrane region" description="Helical" evidence="7">
    <location>
        <begin position="92"/>
        <end position="112"/>
    </location>
</feature>
<evidence type="ECO:0000256" key="4">
    <source>
        <dbReference type="ARBA" id="ARBA00022692"/>
    </source>
</evidence>
<dbReference type="PANTHER" id="PTHR10778:SF4">
    <property type="entry name" value="NUCLEOTIDE SUGAR TRANSPORTER SLC35B4"/>
    <property type="match status" value="1"/>
</dbReference>
<dbReference type="SUPFAM" id="SSF103481">
    <property type="entry name" value="Multidrug resistance efflux transporter EmrE"/>
    <property type="match status" value="1"/>
</dbReference>
<dbReference type="EMBL" id="NHYE01000844">
    <property type="protein sequence ID" value="PPR02518.1"/>
    <property type="molecule type" value="Genomic_DNA"/>
</dbReference>
<evidence type="ECO:0000313" key="8">
    <source>
        <dbReference type="EMBL" id="PPR02518.1"/>
    </source>
</evidence>
<dbReference type="InterPro" id="IPR013657">
    <property type="entry name" value="SCL35B1-4/HUT1"/>
</dbReference>
<accession>A0A409YHN5</accession>
<dbReference type="AlphaFoldDB" id="A0A409YHN5"/>
<dbReference type="PANTHER" id="PTHR10778">
    <property type="entry name" value="SOLUTE CARRIER FAMILY 35 MEMBER B"/>
    <property type="match status" value="1"/>
</dbReference>